<protein>
    <recommendedName>
        <fullName evidence="2">Replication protein</fullName>
    </recommendedName>
</protein>
<sequence length="132" mass="14928">MSTQIIPKGQSFPDGTYLYKCPCYVNPCILCFNGNETAIINSLKTARGQQYYGNLKAYLAIKGQIIISTARSIKEKNNGKFTMINITELADILGFPRTRIKSLIEYLEECGFIKAGTYDRLKISINWQPTKM</sequence>
<evidence type="ECO:0000313" key="1">
    <source>
        <dbReference type="EMBL" id="QNL31610.1"/>
    </source>
</evidence>
<organism evidence="1">
    <name type="scientific">Bacteriophage sp</name>
    <dbReference type="NCBI Taxonomy" id="38018"/>
    <lineage>
        <taxon>Viruses</taxon>
    </lineage>
</organism>
<name>A0A7G9A4D7_9VIRU</name>
<evidence type="ECO:0008006" key="2">
    <source>
        <dbReference type="Google" id="ProtNLM"/>
    </source>
</evidence>
<dbReference type="EMBL" id="MT840186">
    <property type="protein sequence ID" value="QNL31610.1"/>
    <property type="molecule type" value="Genomic_DNA"/>
</dbReference>
<reference evidence="1" key="1">
    <citation type="submission" date="2020-07" db="EMBL/GenBank/DDBJ databases">
        <title>Dissolved microcystin release linked to lysis of a Microcystis spp. bloom in Lake Erie (USA) attributed to a novel cyanophage.</title>
        <authorList>
            <person name="McKindles K.M."/>
            <person name="Manes M.A."/>
            <person name="DeMarco J.R."/>
            <person name="McClure A."/>
            <person name="McKay R.M."/>
            <person name="Davis T.W."/>
            <person name="Bullerjahn G.S."/>
        </authorList>
    </citation>
    <scope>NUCLEOTIDE SEQUENCE</scope>
</reference>
<accession>A0A7G9A4D7</accession>
<proteinExistence type="predicted"/>